<keyword evidence="2" id="KW-0328">Glycosyltransferase</keyword>
<evidence type="ECO:0000256" key="1">
    <source>
        <dbReference type="ARBA" id="ARBA00006739"/>
    </source>
</evidence>
<keyword evidence="6" id="KW-1185">Reference proteome</keyword>
<dbReference type="EMBL" id="AJJU01000009">
    <property type="protein sequence ID" value="EID74643.1"/>
    <property type="molecule type" value="Genomic_DNA"/>
</dbReference>
<dbReference type="Pfam" id="PF00535">
    <property type="entry name" value="Glycos_transf_2"/>
    <property type="match status" value="1"/>
</dbReference>
<dbReference type="PANTHER" id="PTHR43179:SF12">
    <property type="entry name" value="GALACTOFURANOSYLTRANSFERASE GLFT2"/>
    <property type="match status" value="1"/>
</dbReference>
<dbReference type="GO" id="GO:0016757">
    <property type="term" value="F:glycosyltransferase activity"/>
    <property type="evidence" value="ECO:0007669"/>
    <property type="project" value="UniProtKB-KW"/>
</dbReference>
<dbReference type="Proteomes" id="UP000005938">
    <property type="component" value="Unassembled WGS sequence"/>
</dbReference>
<dbReference type="OrthoDB" id="9771846at2"/>
<evidence type="ECO:0000313" key="6">
    <source>
        <dbReference type="Proteomes" id="UP000005938"/>
    </source>
</evidence>
<dbReference type="PATRIC" id="fig|946077.3.peg.1552"/>
<evidence type="ECO:0000256" key="2">
    <source>
        <dbReference type="ARBA" id="ARBA00022676"/>
    </source>
</evidence>
<gene>
    <name evidence="5" type="ORF">W5A_07682</name>
</gene>
<protein>
    <submittedName>
        <fullName evidence="5">Glycosyl transferase family protein</fullName>
    </submittedName>
</protein>
<dbReference type="Gene3D" id="3.90.550.10">
    <property type="entry name" value="Spore Coat Polysaccharide Biosynthesis Protein SpsA, Chain A"/>
    <property type="match status" value="1"/>
</dbReference>
<organism evidence="5 6">
    <name type="scientific">Imtechella halotolerans K1</name>
    <dbReference type="NCBI Taxonomy" id="946077"/>
    <lineage>
        <taxon>Bacteria</taxon>
        <taxon>Pseudomonadati</taxon>
        <taxon>Bacteroidota</taxon>
        <taxon>Flavobacteriia</taxon>
        <taxon>Flavobacteriales</taxon>
        <taxon>Flavobacteriaceae</taxon>
        <taxon>Imtechella</taxon>
    </lineage>
</organism>
<comment type="similarity">
    <text evidence="1">Belongs to the glycosyltransferase 2 family.</text>
</comment>
<keyword evidence="3 5" id="KW-0808">Transferase</keyword>
<dbReference type="PANTHER" id="PTHR43179">
    <property type="entry name" value="RHAMNOSYLTRANSFERASE WBBL"/>
    <property type="match status" value="1"/>
</dbReference>
<dbReference type="InterPro" id="IPR029044">
    <property type="entry name" value="Nucleotide-diphossugar_trans"/>
</dbReference>
<name>I0WE27_9FLAO</name>
<reference evidence="5 6" key="1">
    <citation type="journal article" date="2012" name="J. Bacteriol.">
        <title>Genome Sequence of the Halotolerant Bacterium Imtechella halotolerans K1T.</title>
        <authorList>
            <person name="Kumar S."/>
            <person name="Vikram S."/>
            <person name="Subramanian S."/>
            <person name="Raghava G.P."/>
            <person name="Pinnaka A.K."/>
        </authorList>
    </citation>
    <scope>NUCLEOTIDE SEQUENCE [LARGE SCALE GENOMIC DNA]</scope>
    <source>
        <strain evidence="5 6">K1</strain>
    </source>
</reference>
<accession>I0WE27</accession>
<dbReference type="InterPro" id="IPR001173">
    <property type="entry name" value="Glyco_trans_2-like"/>
</dbReference>
<dbReference type="eggNOG" id="COG1216">
    <property type="taxonomic scope" value="Bacteria"/>
</dbReference>
<dbReference type="CDD" id="cd04186">
    <property type="entry name" value="GT_2_like_c"/>
    <property type="match status" value="1"/>
</dbReference>
<evidence type="ECO:0000259" key="4">
    <source>
        <dbReference type="Pfam" id="PF00535"/>
    </source>
</evidence>
<dbReference type="STRING" id="946077.W5A_07682"/>
<proteinExistence type="inferred from homology"/>
<dbReference type="RefSeq" id="WP_008239141.1">
    <property type="nucleotide sequence ID" value="NZ_AJJU01000009.1"/>
</dbReference>
<comment type="caution">
    <text evidence="5">The sequence shown here is derived from an EMBL/GenBank/DDBJ whole genome shotgun (WGS) entry which is preliminary data.</text>
</comment>
<feature type="domain" description="Glycosyltransferase 2-like" evidence="4">
    <location>
        <begin position="5"/>
        <end position="133"/>
    </location>
</feature>
<evidence type="ECO:0000256" key="3">
    <source>
        <dbReference type="ARBA" id="ARBA00022679"/>
    </source>
</evidence>
<dbReference type="SUPFAM" id="SSF53448">
    <property type="entry name" value="Nucleotide-diphospho-sugar transferases"/>
    <property type="match status" value="1"/>
</dbReference>
<dbReference type="AlphaFoldDB" id="I0WE27"/>
<sequence>MKIAVVILNWNGKKLLEQFLPSVIEFSSEASIYVADNASTDTSIPYLKEHFPTIKIIENKENGGYAQGYNDALKQVKEEVYCLLNSDVEVTDGWLHPIVKLFNSNSSIAAIQPKIKDFKNKTHFEYAGAAGGFIDKFGYPYCRGRIFDTLEEDYGQYNDSIPVFWATGACLFVKADVFNSLGGFDIDFFAHQEEIDLCWRIQNSGYSVYYCGLSTVYHVGGATLSQGSPEKSFLNFRNGLYLLLKNLPTRQLIPIIFFRMMLDGVAGIRFLTKGETAHFKAILRAHFSFYRNLALIYKKRCQPRQNQYFRHFSIVWNYFVMKRRKFSDL</sequence>
<evidence type="ECO:0000313" key="5">
    <source>
        <dbReference type="EMBL" id="EID74643.1"/>
    </source>
</evidence>